<evidence type="ECO:0000313" key="3">
    <source>
        <dbReference type="Proteomes" id="UP000324222"/>
    </source>
</evidence>
<reference evidence="2 3" key="1">
    <citation type="submission" date="2019-05" db="EMBL/GenBank/DDBJ databases">
        <title>Another draft genome of Portunus trituberculatus and its Hox gene families provides insights of decapod evolution.</title>
        <authorList>
            <person name="Jeong J.-H."/>
            <person name="Song I."/>
            <person name="Kim S."/>
            <person name="Choi T."/>
            <person name="Kim D."/>
            <person name="Ryu S."/>
            <person name="Kim W."/>
        </authorList>
    </citation>
    <scope>NUCLEOTIDE SEQUENCE [LARGE SCALE GENOMIC DNA]</scope>
    <source>
        <tissue evidence="2">Muscle</tissue>
    </source>
</reference>
<evidence type="ECO:0000256" key="1">
    <source>
        <dbReference type="SAM" id="MobiDB-lite"/>
    </source>
</evidence>
<accession>A0A5B7EXJ7</accession>
<feature type="region of interest" description="Disordered" evidence="1">
    <location>
        <begin position="22"/>
        <end position="59"/>
    </location>
</feature>
<name>A0A5B7EXJ7_PORTR</name>
<evidence type="ECO:0000313" key="2">
    <source>
        <dbReference type="EMBL" id="MPC37573.1"/>
    </source>
</evidence>
<dbReference type="Proteomes" id="UP000324222">
    <property type="component" value="Unassembled WGS sequence"/>
</dbReference>
<keyword evidence="3" id="KW-1185">Reference proteome</keyword>
<sequence length="59" mass="6240">MVSQNLAEHLLQGTVQRVLGGCSAQAPTPAGESRPNTLLDYRPDRVSSQSFGVEVGQGE</sequence>
<gene>
    <name evidence="2" type="ORF">E2C01_031059</name>
</gene>
<organism evidence="2 3">
    <name type="scientific">Portunus trituberculatus</name>
    <name type="common">Swimming crab</name>
    <name type="synonym">Neptunus trituberculatus</name>
    <dbReference type="NCBI Taxonomy" id="210409"/>
    <lineage>
        <taxon>Eukaryota</taxon>
        <taxon>Metazoa</taxon>
        <taxon>Ecdysozoa</taxon>
        <taxon>Arthropoda</taxon>
        <taxon>Crustacea</taxon>
        <taxon>Multicrustacea</taxon>
        <taxon>Malacostraca</taxon>
        <taxon>Eumalacostraca</taxon>
        <taxon>Eucarida</taxon>
        <taxon>Decapoda</taxon>
        <taxon>Pleocyemata</taxon>
        <taxon>Brachyura</taxon>
        <taxon>Eubrachyura</taxon>
        <taxon>Portunoidea</taxon>
        <taxon>Portunidae</taxon>
        <taxon>Portuninae</taxon>
        <taxon>Portunus</taxon>
    </lineage>
</organism>
<proteinExistence type="predicted"/>
<dbReference type="EMBL" id="VSRR010003822">
    <property type="protein sequence ID" value="MPC37573.1"/>
    <property type="molecule type" value="Genomic_DNA"/>
</dbReference>
<protein>
    <submittedName>
        <fullName evidence="2">Uncharacterized protein</fullName>
    </submittedName>
</protein>
<dbReference type="AlphaFoldDB" id="A0A5B7EXJ7"/>
<comment type="caution">
    <text evidence="2">The sequence shown here is derived from an EMBL/GenBank/DDBJ whole genome shotgun (WGS) entry which is preliminary data.</text>
</comment>